<reference evidence="1" key="1">
    <citation type="journal article" date="2014" name="Int. J. Syst. Evol. Microbiol.">
        <title>Complete genome sequence of Corynebacterium casei LMG S-19264T (=DSM 44701T), isolated from a smear-ripened cheese.</title>
        <authorList>
            <consortium name="US DOE Joint Genome Institute (JGI-PGF)"/>
            <person name="Walter F."/>
            <person name="Albersmeier A."/>
            <person name="Kalinowski J."/>
            <person name="Ruckert C."/>
        </authorList>
    </citation>
    <scope>NUCLEOTIDE SEQUENCE</scope>
    <source>
        <strain evidence="1">KCTC 23224</strain>
    </source>
</reference>
<reference evidence="1" key="2">
    <citation type="submission" date="2020-09" db="EMBL/GenBank/DDBJ databases">
        <authorList>
            <person name="Sun Q."/>
            <person name="Kim S."/>
        </authorList>
    </citation>
    <scope>NUCLEOTIDE SEQUENCE</scope>
    <source>
        <strain evidence="1">KCTC 23224</strain>
    </source>
</reference>
<keyword evidence="2" id="KW-1185">Reference proteome</keyword>
<comment type="caution">
    <text evidence="1">The sequence shown here is derived from an EMBL/GenBank/DDBJ whole genome shotgun (WGS) entry which is preliminary data.</text>
</comment>
<name>A0A8J3D003_9BACT</name>
<evidence type="ECO:0000313" key="1">
    <source>
        <dbReference type="EMBL" id="GHB44316.1"/>
    </source>
</evidence>
<gene>
    <name evidence="1" type="ORF">GCM10008106_26690</name>
</gene>
<proteinExistence type="predicted"/>
<accession>A0A8J3D003</accession>
<organism evidence="1 2">
    <name type="scientific">Mongoliitalea lutea</name>
    <dbReference type="NCBI Taxonomy" id="849756"/>
    <lineage>
        <taxon>Bacteria</taxon>
        <taxon>Pseudomonadati</taxon>
        <taxon>Bacteroidota</taxon>
        <taxon>Cytophagia</taxon>
        <taxon>Cytophagales</taxon>
        <taxon>Cyclobacteriaceae</taxon>
        <taxon>Mongoliitalea</taxon>
    </lineage>
</organism>
<dbReference type="AlphaFoldDB" id="A0A8J3D003"/>
<evidence type="ECO:0000313" key="2">
    <source>
        <dbReference type="Proteomes" id="UP000642809"/>
    </source>
</evidence>
<dbReference type="RefSeq" id="WP_189583512.1">
    <property type="nucleotide sequence ID" value="NZ_BMYF01000017.1"/>
</dbReference>
<dbReference type="Proteomes" id="UP000642809">
    <property type="component" value="Unassembled WGS sequence"/>
</dbReference>
<sequence length="94" mass="10543">MTKDELDIFEQIEESAKTKVDQKTKAGTFLEGVKRILLNIAGGKVSRLIVDVTAILLERLKIVELVAGQTHNKISELESQIKELQKTIQTNQKP</sequence>
<protein>
    <submittedName>
        <fullName evidence="1">Uncharacterized protein</fullName>
    </submittedName>
</protein>
<dbReference type="EMBL" id="BMYF01000017">
    <property type="protein sequence ID" value="GHB44316.1"/>
    <property type="molecule type" value="Genomic_DNA"/>
</dbReference>